<feature type="transmembrane region" description="Helical" evidence="2">
    <location>
        <begin position="125"/>
        <end position="148"/>
    </location>
</feature>
<dbReference type="InterPro" id="IPR002528">
    <property type="entry name" value="MATE_fam"/>
</dbReference>
<accession>A0A9W8GA27</accession>
<feature type="transmembrane region" description="Helical" evidence="2">
    <location>
        <begin position="452"/>
        <end position="474"/>
    </location>
</feature>
<protein>
    <submittedName>
        <fullName evidence="3">Ethionine resistance protein</fullName>
    </submittedName>
</protein>
<keyword evidence="2" id="KW-0472">Membrane</keyword>
<gene>
    <name evidence="3" type="primary">ERC1_6</name>
    <name evidence="3" type="ORF">GGI25_002678</name>
</gene>
<feature type="transmembrane region" description="Helical" evidence="2">
    <location>
        <begin position="386"/>
        <end position="404"/>
    </location>
</feature>
<keyword evidence="2" id="KW-0812">Transmembrane</keyword>
<dbReference type="Proteomes" id="UP001151518">
    <property type="component" value="Unassembled WGS sequence"/>
</dbReference>
<dbReference type="Pfam" id="PF01554">
    <property type="entry name" value="MatE"/>
    <property type="match status" value="2"/>
</dbReference>
<feature type="transmembrane region" description="Helical" evidence="2">
    <location>
        <begin position="354"/>
        <end position="374"/>
    </location>
</feature>
<dbReference type="AlphaFoldDB" id="A0A9W8GA27"/>
<dbReference type="NCBIfam" id="TIGR00797">
    <property type="entry name" value="matE"/>
    <property type="match status" value="1"/>
</dbReference>
<keyword evidence="2" id="KW-1133">Transmembrane helix</keyword>
<evidence type="ECO:0000313" key="3">
    <source>
        <dbReference type="EMBL" id="KAJ2678035.1"/>
    </source>
</evidence>
<feature type="transmembrane region" description="Helical" evidence="2">
    <location>
        <begin position="226"/>
        <end position="253"/>
    </location>
</feature>
<dbReference type="GO" id="GO:0016020">
    <property type="term" value="C:membrane"/>
    <property type="evidence" value="ECO:0007669"/>
    <property type="project" value="InterPro"/>
</dbReference>
<feature type="transmembrane region" description="Helical" evidence="2">
    <location>
        <begin position="83"/>
        <end position="104"/>
    </location>
</feature>
<feature type="transmembrane region" description="Helical" evidence="2">
    <location>
        <begin position="200"/>
        <end position="220"/>
    </location>
</feature>
<evidence type="ECO:0000313" key="4">
    <source>
        <dbReference type="Proteomes" id="UP001151518"/>
    </source>
</evidence>
<name>A0A9W8GA27_9FUNG</name>
<sequence length="521" mass="56284">MNSPSYSCAICAAIIGHSPEHDNSADSEGEDTPFRAASAYKSWTKEAQYQFSKALPMAIAGSIRSWTSILELRALGHVGYKPLAGRSLALLIVNVTGYPIMYGLGGALESLCSQAFTNPQRNKRVGVYVQHSLWVFLIVNIFITVLWLNPGVVFRMLAKTDSEVIEYAKTYLVFECIYFPCVIVQTCLKRFILAQGLMRPTIWFELSGLIAMFVSLQLLVPSSGAGLGFIGVPLSATIAYIAVLVANILYICYWPCRAEWGAFTMAGFKRTTHLIISLGVPCGVSGIASYGFADLATIAVAALGPESLAIQAVLNSSKSAISRTGSYLGMVISNRVGNLIGARKPIRAFLSAKVSITVTCFACSLLALAMLLFQKTIAAFITKDELLISGLLPLLPLLVLVVVLDMISNVLTGVLRGQGRQGVAAIIRVISLYVIALPLAYALAFYLDLGLYGMWAGLSFGFVLITMAEGWLVFASDWSGEVERSIQRINGPKSTLVAVNSHYDETAPLIQGSHSNPERMC</sequence>
<reference evidence="3" key="1">
    <citation type="submission" date="2022-07" db="EMBL/GenBank/DDBJ databases">
        <title>Phylogenomic reconstructions and comparative analyses of Kickxellomycotina fungi.</title>
        <authorList>
            <person name="Reynolds N.K."/>
            <person name="Stajich J.E."/>
            <person name="Barry K."/>
            <person name="Grigoriev I.V."/>
            <person name="Crous P."/>
            <person name="Smith M.E."/>
        </authorList>
    </citation>
    <scope>NUCLEOTIDE SEQUENCE</scope>
    <source>
        <strain evidence="3">NRRL 3115</strain>
    </source>
</reference>
<dbReference type="GO" id="GO:0015297">
    <property type="term" value="F:antiporter activity"/>
    <property type="evidence" value="ECO:0007669"/>
    <property type="project" value="InterPro"/>
</dbReference>
<evidence type="ECO:0000256" key="1">
    <source>
        <dbReference type="ARBA" id="ARBA00010199"/>
    </source>
</evidence>
<dbReference type="GO" id="GO:0042910">
    <property type="term" value="F:xenobiotic transmembrane transporter activity"/>
    <property type="evidence" value="ECO:0007669"/>
    <property type="project" value="InterPro"/>
</dbReference>
<feature type="transmembrane region" description="Helical" evidence="2">
    <location>
        <begin position="168"/>
        <end position="188"/>
    </location>
</feature>
<feature type="transmembrane region" description="Helical" evidence="2">
    <location>
        <begin position="274"/>
        <end position="304"/>
    </location>
</feature>
<organism evidence="3 4">
    <name type="scientific">Coemansia spiralis</name>
    <dbReference type="NCBI Taxonomy" id="417178"/>
    <lineage>
        <taxon>Eukaryota</taxon>
        <taxon>Fungi</taxon>
        <taxon>Fungi incertae sedis</taxon>
        <taxon>Zoopagomycota</taxon>
        <taxon>Kickxellomycotina</taxon>
        <taxon>Kickxellomycetes</taxon>
        <taxon>Kickxellales</taxon>
        <taxon>Kickxellaceae</taxon>
        <taxon>Coemansia</taxon>
    </lineage>
</organism>
<comment type="similarity">
    <text evidence="1">Belongs to the multi antimicrobial extrusion (MATE) (TC 2.A.66.1) family.</text>
</comment>
<dbReference type="PANTHER" id="PTHR11206">
    <property type="entry name" value="MULTIDRUG RESISTANCE PROTEIN"/>
    <property type="match status" value="1"/>
</dbReference>
<comment type="caution">
    <text evidence="3">The sequence shown here is derived from an EMBL/GenBank/DDBJ whole genome shotgun (WGS) entry which is preliminary data.</text>
</comment>
<feature type="transmembrane region" description="Helical" evidence="2">
    <location>
        <begin position="425"/>
        <end position="446"/>
    </location>
</feature>
<dbReference type="OrthoDB" id="2126698at2759"/>
<evidence type="ECO:0000256" key="2">
    <source>
        <dbReference type="SAM" id="Phobius"/>
    </source>
</evidence>
<dbReference type="EMBL" id="JANBTW010000025">
    <property type="protein sequence ID" value="KAJ2678035.1"/>
    <property type="molecule type" value="Genomic_DNA"/>
</dbReference>
<proteinExistence type="inferred from homology"/>